<dbReference type="PANTHER" id="PTHR38445">
    <property type="entry name" value="HTH-TYPE TRANSCRIPTIONAL REPRESSOR YTRA"/>
    <property type="match status" value="1"/>
</dbReference>
<dbReference type="AlphaFoldDB" id="A0A3P1UVW8"/>
<dbReference type="OrthoDB" id="3575876at2"/>
<protein>
    <submittedName>
        <fullName evidence="5">GntR family transcriptional regulator</fullName>
    </submittedName>
</protein>
<evidence type="ECO:0000313" key="5">
    <source>
        <dbReference type="EMBL" id="RRD26094.1"/>
    </source>
</evidence>
<organism evidence="5 6">
    <name type="scientific">Actinomyces bowdenii</name>
    <dbReference type="NCBI Taxonomy" id="131109"/>
    <lineage>
        <taxon>Bacteria</taxon>
        <taxon>Bacillati</taxon>
        <taxon>Actinomycetota</taxon>
        <taxon>Actinomycetes</taxon>
        <taxon>Actinomycetales</taxon>
        <taxon>Actinomycetaceae</taxon>
        <taxon>Actinomyces</taxon>
    </lineage>
</organism>
<dbReference type="RefSeq" id="WP_124934426.1">
    <property type="nucleotide sequence ID" value="NZ_JAGFOU010000014.1"/>
</dbReference>
<keyword evidence="2" id="KW-0238">DNA-binding</keyword>
<evidence type="ECO:0000259" key="4">
    <source>
        <dbReference type="PROSITE" id="PS50949"/>
    </source>
</evidence>
<dbReference type="InterPro" id="IPR036390">
    <property type="entry name" value="WH_DNA-bd_sf"/>
</dbReference>
<dbReference type="PANTHER" id="PTHR38445:SF6">
    <property type="entry name" value="GNTR-FAMILY TRANSCRIPTIONAL REGULATOR"/>
    <property type="match status" value="1"/>
</dbReference>
<evidence type="ECO:0000256" key="3">
    <source>
        <dbReference type="ARBA" id="ARBA00023163"/>
    </source>
</evidence>
<feature type="domain" description="HTH gntR-type" evidence="4">
    <location>
        <begin position="7"/>
        <end position="75"/>
    </location>
</feature>
<comment type="caution">
    <text evidence="5">The sequence shown here is derived from an EMBL/GenBank/DDBJ whole genome shotgun (WGS) entry which is preliminary data.</text>
</comment>
<accession>A0A3P1UVW8</accession>
<evidence type="ECO:0000256" key="2">
    <source>
        <dbReference type="ARBA" id="ARBA00023125"/>
    </source>
</evidence>
<dbReference type="InterPro" id="IPR000524">
    <property type="entry name" value="Tscrpt_reg_HTH_GntR"/>
</dbReference>
<reference evidence="5 6" key="1">
    <citation type="submission" date="2018-11" db="EMBL/GenBank/DDBJ databases">
        <title>Genomes From Bacteria Associated with the Canine Oral Cavity: a Test Case for Automated Genome-Based Taxonomic Assignment.</title>
        <authorList>
            <person name="Coil D.A."/>
            <person name="Jospin G."/>
            <person name="Darling A.E."/>
            <person name="Wallis C."/>
            <person name="Davis I.J."/>
            <person name="Harris S."/>
            <person name="Eisen J.A."/>
            <person name="Holcombe L.J."/>
            <person name="O'Flynn C."/>
        </authorList>
    </citation>
    <scope>NUCLEOTIDE SEQUENCE [LARGE SCALE GENOMIC DNA]</scope>
    <source>
        <strain evidence="5 6">OH5050</strain>
    </source>
</reference>
<proteinExistence type="predicted"/>
<gene>
    <name evidence="5" type="ORF">EII10_10345</name>
</gene>
<dbReference type="SMART" id="SM00345">
    <property type="entry name" value="HTH_GNTR"/>
    <property type="match status" value="1"/>
</dbReference>
<dbReference type="EMBL" id="RQZC01000022">
    <property type="protein sequence ID" value="RRD26094.1"/>
    <property type="molecule type" value="Genomic_DNA"/>
</dbReference>
<dbReference type="PROSITE" id="PS50949">
    <property type="entry name" value="HTH_GNTR"/>
    <property type="match status" value="1"/>
</dbReference>
<dbReference type="Gene3D" id="1.10.10.10">
    <property type="entry name" value="Winged helix-like DNA-binding domain superfamily/Winged helix DNA-binding domain"/>
    <property type="match status" value="1"/>
</dbReference>
<dbReference type="Pfam" id="PF00392">
    <property type="entry name" value="GntR"/>
    <property type="match status" value="1"/>
</dbReference>
<dbReference type="GO" id="GO:0003700">
    <property type="term" value="F:DNA-binding transcription factor activity"/>
    <property type="evidence" value="ECO:0007669"/>
    <property type="project" value="InterPro"/>
</dbReference>
<keyword evidence="1" id="KW-0805">Transcription regulation</keyword>
<dbReference type="SUPFAM" id="SSF46785">
    <property type="entry name" value="Winged helix' DNA-binding domain"/>
    <property type="match status" value="1"/>
</dbReference>
<keyword evidence="6" id="KW-1185">Reference proteome</keyword>
<dbReference type="Proteomes" id="UP000271272">
    <property type="component" value="Unassembled WGS sequence"/>
</dbReference>
<keyword evidence="3" id="KW-0804">Transcription</keyword>
<dbReference type="GO" id="GO:0003677">
    <property type="term" value="F:DNA binding"/>
    <property type="evidence" value="ECO:0007669"/>
    <property type="project" value="UniProtKB-KW"/>
</dbReference>
<name>A0A3P1UVW8_9ACTO</name>
<dbReference type="InterPro" id="IPR036388">
    <property type="entry name" value="WH-like_DNA-bd_sf"/>
</dbReference>
<sequence>MRIDDARPIWIQLVDDFRVRIVSGQWPPGSRIPSVRELATAAGVNPNTVQRALAELDRTGLCAAERTAGRFVTADPAALDAARSELAGAATDTYINAVAALGMDLAQASAVLAERWAAHDDPNPGEAP</sequence>
<dbReference type="CDD" id="cd07377">
    <property type="entry name" value="WHTH_GntR"/>
    <property type="match status" value="1"/>
</dbReference>
<evidence type="ECO:0000256" key="1">
    <source>
        <dbReference type="ARBA" id="ARBA00023015"/>
    </source>
</evidence>
<evidence type="ECO:0000313" key="6">
    <source>
        <dbReference type="Proteomes" id="UP000271272"/>
    </source>
</evidence>